<proteinExistence type="predicted"/>
<dbReference type="Proteomes" id="UP000006727">
    <property type="component" value="Chromosome 20"/>
</dbReference>
<dbReference type="Gramene" id="Pp3c20_7410V3.2">
    <property type="protein sequence ID" value="PAC:32945361.CDS.1"/>
    <property type="gene ID" value="Pp3c20_7410"/>
</dbReference>
<name>A0A2K1IUF4_PHYPA</name>
<accession>A0A2K1IUF4</accession>
<dbReference type="EnsemblPlants" id="Pp3c20_7410V3.1">
    <property type="protein sequence ID" value="PAC:32945360.CDS.1"/>
    <property type="gene ID" value="Pp3c20_7410"/>
</dbReference>
<evidence type="ECO:0000313" key="3">
    <source>
        <dbReference type="Proteomes" id="UP000006727"/>
    </source>
</evidence>
<reference evidence="1 3" key="1">
    <citation type="journal article" date="2008" name="Science">
        <title>The Physcomitrella genome reveals evolutionary insights into the conquest of land by plants.</title>
        <authorList>
            <person name="Rensing S."/>
            <person name="Lang D."/>
            <person name="Zimmer A."/>
            <person name="Terry A."/>
            <person name="Salamov A."/>
            <person name="Shapiro H."/>
            <person name="Nishiyama T."/>
            <person name="Perroud P.-F."/>
            <person name="Lindquist E."/>
            <person name="Kamisugi Y."/>
            <person name="Tanahashi T."/>
            <person name="Sakakibara K."/>
            <person name="Fujita T."/>
            <person name="Oishi K."/>
            <person name="Shin-I T."/>
            <person name="Kuroki Y."/>
            <person name="Toyoda A."/>
            <person name="Suzuki Y."/>
            <person name="Hashimoto A."/>
            <person name="Yamaguchi K."/>
            <person name="Sugano A."/>
            <person name="Kohara Y."/>
            <person name="Fujiyama A."/>
            <person name="Anterola A."/>
            <person name="Aoki S."/>
            <person name="Ashton N."/>
            <person name="Barbazuk W.B."/>
            <person name="Barker E."/>
            <person name="Bennetzen J."/>
            <person name="Bezanilla M."/>
            <person name="Blankenship R."/>
            <person name="Cho S.H."/>
            <person name="Dutcher S."/>
            <person name="Estelle M."/>
            <person name="Fawcett J.A."/>
            <person name="Gundlach H."/>
            <person name="Hanada K."/>
            <person name="Heyl A."/>
            <person name="Hicks K.A."/>
            <person name="Hugh J."/>
            <person name="Lohr M."/>
            <person name="Mayer K."/>
            <person name="Melkozernov A."/>
            <person name="Murata T."/>
            <person name="Nelson D."/>
            <person name="Pils B."/>
            <person name="Prigge M."/>
            <person name="Reiss B."/>
            <person name="Renner T."/>
            <person name="Rombauts S."/>
            <person name="Rushton P."/>
            <person name="Sanderfoot A."/>
            <person name="Schween G."/>
            <person name="Shiu S.-H."/>
            <person name="Stueber K."/>
            <person name="Theodoulou F.L."/>
            <person name="Tu H."/>
            <person name="Van de Peer Y."/>
            <person name="Verrier P.J."/>
            <person name="Waters E."/>
            <person name="Wood A."/>
            <person name="Yang L."/>
            <person name="Cove D."/>
            <person name="Cuming A."/>
            <person name="Hasebe M."/>
            <person name="Lucas S."/>
            <person name="Mishler D.B."/>
            <person name="Reski R."/>
            <person name="Grigoriev I."/>
            <person name="Quatrano R.S."/>
            <person name="Boore J.L."/>
        </authorList>
    </citation>
    <scope>NUCLEOTIDE SEQUENCE [LARGE SCALE GENOMIC DNA]</scope>
    <source>
        <strain evidence="2 3">cv. Gransden 2004</strain>
    </source>
</reference>
<dbReference type="EMBL" id="ABEU02000020">
    <property type="protein sequence ID" value="PNR32905.1"/>
    <property type="molecule type" value="Genomic_DNA"/>
</dbReference>
<reference evidence="2" key="3">
    <citation type="submission" date="2020-12" db="UniProtKB">
        <authorList>
            <consortium name="EnsemblPlants"/>
        </authorList>
    </citation>
    <scope>IDENTIFICATION</scope>
</reference>
<dbReference type="Gramene" id="Pp3c20_7410V3.1">
    <property type="protein sequence ID" value="PAC:32945360.CDS.1"/>
    <property type="gene ID" value="Pp3c20_7410"/>
</dbReference>
<protein>
    <submittedName>
        <fullName evidence="1 2">Uncharacterized protein</fullName>
    </submittedName>
</protein>
<gene>
    <name evidence="1" type="ORF">PHYPA_024848</name>
</gene>
<dbReference type="EnsemblPlants" id="Pp3c20_7410V3.2">
    <property type="protein sequence ID" value="PAC:32945361.CDS.1"/>
    <property type="gene ID" value="Pp3c20_7410"/>
</dbReference>
<dbReference type="AlphaFoldDB" id="A0A2K1IUF4"/>
<reference evidence="1 3" key="2">
    <citation type="journal article" date="2018" name="Plant J.">
        <title>The Physcomitrella patens chromosome-scale assembly reveals moss genome structure and evolution.</title>
        <authorList>
            <person name="Lang D."/>
            <person name="Ullrich K.K."/>
            <person name="Murat F."/>
            <person name="Fuchs J."/>
            <person name="Jenkins J."/>
            <person name="Haas F.B."/>
            <person name="Piednoel M."/>
            <person name="Gundlach H."/>
            <person name="Van Bel M."/>
            <person name="Meyberg R."/>
            <person name="Vives C."/>
            <person name="Morata J."/>
            <person name="Symeonidi A."/>
            <person name="Hiss M."/>
            <person name="Muchero W."/>
            <person name="Kamisugi Y."/>
            <person name="Saleh O."/>
            <person name="Blanc G."/>
            <person name="Decker E.L."/>
            <person name="van Gessel N."/>
            <person name="Grimwood J."/>
            <person name="Hayes R.D."/>
            <person name="Graham S.W."/>
            <person name="Gunter L.E."/>
            <person name="McDaniel S.F."/>
            <person name="Hoernstein S.N.W."/>
            <person name="Larsson A."/>
            <person name="Li F.W."/>
            <person name="Perroud P.F."/>
            <person name="Phillips J."/>
            <person name="Ranjan P."/>
            <person name="Rokshar D.S."/>
            <person name="Rothfels C.J."/>
            <person name="Schneider L."/>
            <person name="Shu S."/>
            <person name="Stevenson D.W."/>
            <person name="Thummler F."/>
            <person name="Tillich M."/>
            <person name="Villarreal Aguilar J.C."/>
            <person name="Widiez T."/>
            <person name="Wong G.K."/>
            <person name="Wymore A."/>
            <person name="Zhang Y."/>
            <person name="Zimmer A.D."/>
            <person name="Quatrano R.S."/>
            <person name="Mayer K.F.X."/>
            <person name="Goodstein D."/>
            <person name="Casacuberta J.M."/>
            <person name="Vandepoele K."/>
            <person name="Reski R."/>
            <person name="Cuming A.C."/>
            <person name="Tuskan G.A."/>
            <person name="Maumus F."/>
            <person name="Salse J."/>
            <person name="Schmutz J."/>
            <person name="Rensing S.A."/>
        </authorList>
    </citation>
    <scope>NUCLEOTIDE SEQUENCE [LARGE SCALE GENOMIC DNA]</scope>
    <source>
        <strain evidence="2 3">cv. Gransden 2004</strain>
    </source>
</reference>
<evidence type="ECO:0000313" key="2">
    <source>
        <dbReference type="EnsemblPlants" id="PAC:32945360.CDS.1"/>
    </source>
</evidence>
<organism evidence="1">
    <name type="scientific">Physcomitrium patens</name>
    <name type="common">Spreading-leaved earth moss</name>
    <name type="synonym">Physcomitrella patens</name>
    <dbReference type="NCBI Taxonomy" id="3218"/>
    <lineage>
        <taxon>Eukaryota</taxon>
        <taxon>Viridiplantae</taxon>
        <taxon>Streptophyta</taxon>
        <taxon>Embryophyta</taxon>
        <taxon>Bryophyta</taxon>
        <taxon>Bryophytina</taxon>
        <taxon>Bryopsida</taxon>
        <taxon>Funariidae</taxon>
        <taxon>Funariales</taxon>
        <taxon>Funariaceae</taxon>
        <taxon>Physcomitrium</taxon>
    </lineage>
</organism>
<sequence>MFQSCYPIPASLFSYRHYVPISLPYSYLPVSLWPPCPNLTTLFLPSCPRFMQSIFKF</sequence>
<keyword evidence="3" id="KW-1185">Reference proteome</keyword>
<dbReference type="InParanoid" id="A0A2K1IUF4"/>
<evidence type="ECO:0000313" key="1">
    <source>
        <dbReference type="EMBL" id="PNR32905.1"/>
    </source>
</evidence>